<dbReference type="InterPro" id="IPR007492">
    <property type="entry name" value="LytTR_DNA-bd_dom"/>
</dbReference>
<dbReference type="AlphaFoldDB" id="A0A3E5F1W9"/>
<feature type="domain" description="HTH LytTR-type" evidence="1">
    <location>
        <begin position="14"/>
        <end position="119"/>
    </location>
</feature>
<name>A0A3E5F1W9_BACUN</name>
<evidence type="ECO:0000313" key="2">
    <source>
        <dbReference type="EMBL" id="RGN95127.1"/>
    </source>
</evidence>
<dbReference type="Proteomes" id="UP000260759">
    <property type="component" value="Unassembled WGS sequence"/>
</dbReference>
<evidence type="ECO:0000313" key="3">
    <source>
        <dbReference type="Proteomes" id="UP000260759"/>
    </source>
</evidence>
<protein>
    <submittedName>
        <fullName evidence="2">LytTR family transcriptional regulator</fullName>
    </submittedName>
</protein>
<dbReference type="SMART" id="SM00850">
    <property type="entry name" value="LytTR"/>
    <property type="match status" value="1"/>
</dbReference>
<sequence>MDTTTNFLFFNSRDELLRLDISKIVYFESDGNYTNIILTNKLRGIICLNLAQTEKVLEERLKEKARCFARIGKRFIINLNYVYQINVIKQRLVLSDYSSFAFQLEISKEALKKLKEIFLNIKSA</sequence>
<reference evidence="2 3" key="1">
    <citation type="submission" date="2018-08" db="EMBL/GenBank/DDBJ databases">
        <title>A genome reference for cultivated species of the human gut microbiota.</title>
        <authorList>
            <person name="Zou Y."/>
            <person name="Xue W."/>
            <person name="Luo G."/>
        </authorList>
    </citation>
    <scope>NUCLEOTIDE SEQUENCE [LARGE SCALE GENOMIC DNA]</scope>
    <source>
        <strain evidence="2 3">OM03-4</strain>
    </source>
</reference>
<accession>A0A3E5F1W9</accession>
<dbReference type="EMBL" id="QSVA01000005">
    <property type="protein sequence ID" value="RGN95127.1"/>
    <property type="molecule type" value="Genomic_DNA"/>
</dbReference>
<proteinExistence type="predicted"/>
<gene>
    <name evidence="2" type="ORF">DXB37_08170</name>
</gene>
<organism evidence="2 3">
    <name type="scientific">Bacteroides uniformis</name>
    <dbReference type="NCBI Taxonomy" id="820"/>
    <lineage>
        <taxon>Bacteria</taxon>
        <taxon>Pseudomonadati</taxon>
        <taxon>Bacteroidota</taxon>
        <taxon>Bacteroidia</taxon>
        <taxon>Bacteroidales</taxon>
        <taxon>Bacteroidaceae</taxon>
        <taxon>Bacteroides</taxon>
    </lineage>
</organism>
<evidence type="ECO:0000259" key="1">
    <source>
        <dbReference type="SMART" id="SM00850"/>
    </source>
</evidence>
<dbReference type="RefSeq" id="WP_009037653.1">
    <property type="nucleotide sequence ID" value="NZ_BAABZM010000001.1"/>
</dbReference>
<dbReference type="Gene3D" id="2.40.50.1020">
    <property type="entry name" value="LytTr DNA-binding domain"/>
    <property type="match status" value="1"/>
</dbReference>
<comment type="caution">
    <text evidence="2">The sequence shown here is derived from an EMBL/GenBank/DDBJ whole genome shotgun (WGS) entry which is preliminary data.</text>
</comment>
<dbReference type="GO" id="GO:0003677">
    <property type="term" value="F:DNA binding"/>
    <property type="evidence" value="ECO:0007669"/>
    <property type="project" value="InterPro"/>
</dbReference>
<dbReference type="Pfam" id="PF04397">
    <property type="entry name" value="LytTR"/>
    <property type="match status" value="1"/>
</dbReference>